<dbReference type="InterPro" id="IPR036259">
    <property type="entry name" value="MFS_trans_sf"/>
</dbReference>
<evidence type="ECO:0000256" key="6">
    <source>
        <dbReference type="SAM" id="MobiDB-lite"/>
    </source>
</evidence>
<evidence type="ECO:0000256" key="5">
    <source>
        <dbReference type="ARBA" id="ARBA00023136"/>
    </source>
</evidence>
<feature type="region of interest" description="Disordered" evidence="6">
    <location>
        <begin position="201"/>
        <end position="226"/>
    </location>
</feature>
<gene>
    <name evidence="8" type="ORF">NNX28_04135</name>
</gene>
<dbReference type="PANTHER" id="PTHR23513">
    <property type="entry name" value="INTEGRAL MEMBRANE EFFLUX PROTEIN-RELATED"/>
    <property type="match status" value="1"/>
</dbReference>
<dbReference type="Proteomes" id="UP001206924">
    <property type="component" value="Unassembled WGS sequence"/>
</dbReference>
<dbReference type="EMBL" id="JANFLP010000005">
    <property type="protein sequence ID" value="MCQ1949119.1"/>
    <property type="molecule type" value="Genomic_DNA"/>
</dbReference>
<keyword evidence="2" id="KW-1003">Cell membrane</keyword>
<comment type="subcellular location">
    <subcellularLocation>
        <location evidence="1">Cell membrane</location>
        <topology evidence="1">Multi-pass membrane protein</topology>
    </subcellularLocation>
</comment>
<name>A0ABT1NRN0_9MICC</name>
<keyword evidence="3 7" id="KW-0812">Transmembrane</keyword>
<evidence type="ECO:0000256" key="7">
    <source>
        <dbReference type="SAM" id="Phobius"/>
    </source>
</evidence>
<feature type="transmembrane region" description="Helical" evidence="7">
    <location>
        <begin position="307"/>
        <end position="326"/>
    </location>
</feature>
<evidence type="ECO:0000256" key="3">
    <source>
        <dbReference type="ARBA" id="ARBA00022692"/>
    </source>
</evidence>
<evidence type="ECO:0000313" key="9">
    <source>
        <dbReference type="Proteomes" id="UP001206924"/>
    </source>
</evidence>
<feature type="transmembrane region" description="Helical" evidence="7">
    <location>
        <begin position="332"/>
        <end position="350"/>
    </location>
</feature>
<proteinExistence type="predicted"/>
<feature type="transmembrane region" description="Helical" evidence="7">
    <location>
        <begin position="20"/>
        <end position="43"/>
    </location>
</feature>
<dbReference type="Pfam" id="PF07690">
    <property type="entry name" value="MFS_1"/>
    <property type="match status" value="1"/>
</dbReference>
<sequence>MKDPSWVLLRTDRSFRRYWLGQGAASAGAQVTGIAIPLVTAIALDAGPAGVSVVAAAGTLPYLLFSLVAGHLLQGRDQRRSMVAADIAQCVILAQIPLAWAGGWLSVPLLAAVTFLSGCCALIFGLSAFAFVPALVVDQDLAPANRAVQATRTVTEISGPGLAGLLVSAVGAPGALIATMLGHLASAVGVASSRPRKQRSVAVAPAPRASMPAGEENPNAVPGSAQQKRPTLLTGLRILFGDRHLRALTVHAATYNAAEQILMLNLILWAVQQQDVGVGAYGLALAAAGVGGLLGTLTALRLADKAGLGPAFAVSLVLSCAVPLLLPVWPVTGWTLAAVIAAVMLLRGIGEGNANIYSLTMRQQLIPRDELTRSAGAYTQVMYGSIPLGALLAGVVGETLGVRAGVLIGALGLVVSAVPMLTPAFLRLRAIPAPAAA</sequence>
<dbReference type="SUPFAM" id="SSF103473">
    <property type="entry name" value="MFS general substrate transporter"/>
    <property type="match status" value="1"/>
</dbReference>
<evidence type="ECO:0000256" key="2">
    <source>
        <dbReference type="ARBA" id="ARBA00022475"/>
    </source>
</evidence>
<feature type="transmembrane region" description="Helical" evidence="7">
    <location>
        <begin position="82"/>
        <end position="103"/>
    </location>
</feature>
<keyword evidence="9" id="KW-1185">Reference proteome</keyword>
<feature type="transmembrane region" description="Helical" evidence="7">
    <location>
        <begin position="402"/>
        <end position="421"/>
    </location>
</feature>
<evidence type="ECO:0000256" key="1">
    <source>
        <dbReference type="ARBA" id="ARBA00004651"/>
    </source>
</evidence>
<organism evidence="8 9">
    <name type="scientific">Arthrobacter jinronghuae</name>
    <dbReference type="NCBI Taxonomy" id="2964609"/>
    <lineage>
        <taxon>Bacteria</taxon>
        <taxon>Bacillati</taxon>
        <taxon>Actinomycetota</taxon>
        <taxon>Actinomycetes</taxon>
        <taxon>Micrococcales</taxon>
        <taxon>Micrococcaceae</taxon>
        <taxon>Arthrobacter</taxon>
    </lineage>
</organism>
<feature type="transmembrane region" description="Helical" evidence="7">
    <location>
        <begin position="278"/>
        <end position="300"/>
    </location>
</feature>
<feature type="transmembrane region" description="Helical" evidence="7">
    <location>
        <begin position="371"/>
        <end position="396"/>
    </location>
</feature>
<accession>A0ABT1NRN0</accession>
<dbReference type="CDD" id="cd06173">
    <property type="entry name" value="MFS_MefA_like"/>
    <property type="match status" value="1"/>
</dbReference>
<evidence type="ECO:0000313" key="8">
    <source>
        <dbReference type="EMBL" id="MCQ1949119.1"/>
    </source>
</evidence>
<dbReference type="InterPro" id="IPR011701">
    <property type="entry name" value="MFS"/>
</dbReference>
<feature type="transmembrane region" description="Helical" evidence="7">
    <location>
        <begin position="109"/>
        <end position="136"/>
    </location>
</feature>
<protein>
    <submittedName>
        <fullName evidence="8">MFS transporter</fullName>
    </submittedName>
</protein>
<dbReference type="RefSeq" id="WP_255864938.1">
    <property type="nucleotide sequence ID" value="NZ_CP104263.1"/>
</dbReference>
<evidence type="ECO:0000256" key="4">
    <source>
        <dbReference type="ARBA" id="ARBA00022989"/>
    </source>
</evidence>
<dbReference type="Gene3D" id="1.20.1250.20">
    <property type="entry name" value="MFS general substrate transporter like domains"/>
    <property type="match status" value="1"/>
</dbReference>
<reference evidence="8 9" key="1">
    <citation type="submission" date="2022-07" db="EMBL/GenBank/DDBJ databases">
        <title>Novel species in genus Arthrobacter.</title>
        <authorList>
            <person name="Liu Y."/>
        </authorList>
    </citation>
    <scope>NUCLEOTIDE SEQUENCE [LARGE SCALE GENOMIC DNA]</scope>
    <source>
        <strain evidence="9">zg-Y859</strain>
    </source>
</reference>
<comment type="caution">
    <text evidence="8">The sequence shown here is derived from an EMBL/GenBank/DDBJ whole genome shotgun (WGS) entry which is preliminary data.</text>
</comment>
<dbReference type="PANTHER" id="PTHR23513:SF6">
    <property type="entry name" value="MAJOR FACILITATOR SUPERFAMILY ASSOCIATED DOMAIN-CONTAINING PROTEIN"/>
    <property type="match status" value="1"/>
</dbReference>
<keyword evidence="4 7" id="KW-1133">Transmembrane helix</keyword>
<keyword evidence="5 7" id="KW-0472">Membrane</keyword>
<feature type="transmembrane region" description="Helical" evidence="7">
    <location>
        <begin position="49"/>
        <end position="70"/>
    </location>
</feature>